<evidence type="ECO:0000313" key="3">
    <source>
        <dbReference type="Proteomes" id="UP001150062"/>
    </source>
</evidence>
<feature type="compositionally biased region" description="Low complexity" evidence="1">
    <location>
        <begin position="259"/>
        <end position="282"/>
    </location>
</feature>
<proteinExistence type="predicted"/>
<reference evidence="2" key="1">
    <citation type="submission" date="2022-08" db="EMBL/GenBank/DDBJ databases">
        <title>Novel sulfate-reducing endosymbionts in the free-living metamonad Anaeramoeba.</title>
        <authorList>
            <person name="Jerlstrom-Hultqvist J."/>
            <person name="Cepicka I."/>
            <person name="Gallot-Lavallee L."/>
            <person name="Salas-Leiva D."/>
            <person name="Curtis B.A."/>
            <person name="Zahonova K."/>
            <person name="Pipaliya S."/>
            <person name="Dacks J."/>
            <person name="Roger A.J."/>
        </authorList>
    </citation>
    <scope>NUCLEOTIDE SEQUENCE</scope>
    <source>
        <strain evidence="2">Schooner1</strain>
    </source>
</reference>
<protein>
    <submittedName>
        <fullName evidence="2">Protein fmp42</fullName>
    </submittedName>
</protein>
<keyword evidence="3" id="KW-1185">Reference proteome</keyword>
<organism evidence="2 3">
    <name type="scientific">Anaeramoeba flamelloides</name>
    <dbReference type="NCBI Taxonomy" id="1746091"/>
    <lineage>
        <taxon>Eukaryota</taxon>
        <taxon>Metamonada</taxon>
        <taxon>Anaeramoebidae</taxon>
        <taxon>Anaeramoeba</taxon>
    </lineage>
</organism>
<dbReference type="Proteomes" id="UP001150062">
    <property type="component" value="Unassembled WGS sequence"/>
</dbReference>
<evidence type="ECO:0000313" key="2">
    <source>
        <dbReference type="EMBL" id="KAJ6247838.1"/>
    </source>
</evidence>
<sequence length="709" mass="82590">MESPNTKRKFSGFKRVDQILRSTYPWISLPSITITSRKSTPLPTETLKLDLGNTNKTLDEVLNFQPLTNVGVQYDNCVPIYQQTSLNVTIDLQKSLSGYELKPKKLVKKDKPLSQLSHFQVNSGNYSEAIYSNNNNSEYQNYEDGDNNYQFIGSDPDSDPNYETNRVGTENILDSISEVGNVKHDKDGEKTLYDLKDSLNTKEKEKQKIPIKEKILKNFLEEKRNEPLQTKTKTKKEDGLKKNGEIKKGEKNKKEKENINQNDKTITTNNTTKTNSNTKETIPNTKETDPQKSQLNQPEMEFWRRKLLSFLQNLSVFKNLNTNELYFNFNTKGSKVYHKIVSNFLFLQSFEKRIVNKEINDLQQFLEEIIEQLLKIESQYGRKHFFFRLSVQIALIIRKFVVALNQKIENKANNRKRNRGDTFHEDNNNVIKVSLISAVRNNNKDDNNNSKEKNKIVKEIINDNEFEKKFEKNQEIETKKSKSINQKENQISKDSGKATLTLMKKNTSEKNKDDDDDDGDSSGGGGDDDDINFQNFNNTPIQTTDKMKTITKNGKISNFDEIKKNNNDRSCYYPLFFSKSFQQIEQTQLGKIISSDAMQEILKKNYIFSSIDTILEFFEKNNKLKKKYLLSKYSEIDMYKYDQNSALVQQINLMPFKTQLQLWSTIIKNNSNFFNKNSQVFLIDIDLLENNVINQIIEFCQNYLKENEY</sequence>
<gene>
    <name evidence="2" type="ORF">M0813_18473</name>
</gene>
<comment type="caution">
    <text evidence="2">The sequence shown here is derived from an EMBL/GenBank/DDBJ whole genome shotgun (WGS) entry which is preliminary data.</text>
</comment>
<feature type="compositionally biased region" description="Acidic residues" evidence="1">
    <location>
        <begin position="514"/>
        <end position="531"/>
    </location>
</feature>
<evidence type="ECO:0000256" key="1">
    <source>
        <dbReference type="SAM" id="MobiDB-lite"/>
    </source>
</evidence>
<dbReference type="EMBL" id="JAOAOG010000122">
    <property type="protein sequence ID" value="KAJ6247838.1"/>
    <property type="molecule type" value="Genomic_DNA"/>
</dbReference>
<feature type="compositionally biased region" description="Basic and acidic residues" evidence="1">
    <location>
        <begin position="235"/>
        <end position="258"/>
    </location>
</feature>
<accession>A0ABQ8YTA7</accession>
<feature type="region of interest" description="Disordered" evidence="1">
    <location>
        <begin position="475"/>
        <end position="547"/>
    </location>
</feature>
<feature type="region of interest" description="Disordered" evidence="1">
    <location>
        <begin position="226"/>
        <end position="295"/>
    </location>
</feature>
<name>A0ABQ8YTA7_9EUKA</name>
<feature type="compositionally biased region" description="Polar residues" evidence="1">
    <location>
        <begin position="532"/>
        <end position="547"/>
    </location>
</feature>